<comment type="caution">
    <text evidence="2">The sequence shown here is derived from an EMBL/GenBank/DDBJ whole genome shotgun (WGS) entry which is preliminary data.</text>
</comment>
<reference evidence="2 3" key="1">
    <citation type="submission" date="2011-11" db="EMBL/GenBank/DDBJ databases">
        <authorList>
            <person name="Weinstock G."/>
            <person name="Sodergren E."/>
            <person name="Clifton S."/>
            <person name="Fulton L."/>
            <person name="Fulton B."/>
            <person name="Courtney L."/>
            <person name="Fronick C."/>
            <person name="Harrison M."/>
            <person name="Strong C."/>
            <person name="Farmer C."/>
            <person name="Delahaunty K."/>
            <person name="Markovic C."/>
            <person name="Hall O."/>
            <person name="Minx P."/>
            <person name="Tomlinson C."/>
            <person name="Mitreva M."/>
            <person name="Hou S."/>
            <person name="Chen J."/>
            <person name="Wollam A."/>
            <person name="Pepin K.H."/>
            <person name="Johnson M."/>
            <person name="Bhonagiri V."/>
            <person name="Zhang X."/>
            <person name="Suruliraj S."/>
            <person name="Warren W."/>
            <person name="Chinwalla A."/>
            <person name="Mardis E.R."/>
            <person name="Wilson R.K."/>
        </authorList>
    </citation>
    <scope>NUCLEOTIDE SEQUENCE [LARGE SCALE GENOMIC DNA]</scope>
    <source>
        <strain evidence="2 3">YIT 11816</strain>
    </source>
</reference>
<evidence type="ECO:0000313" key="2">
    <source>
        <dbReference type="EMBL" id="EHY32047.1"/>
    </source>
</evidence>
<keyword evidence="3" id="KW-1185">Reference proteome</keyword>
<feature type="chain" id="PRO_5003587902" evidence="1">
    <location>
        <begin position="25"/>
        <end position="91"/>
    </location>
</feature>
<keyword evidence="1" id="KW-0732">Signal</keyword>
<feature type="non-terminal residue" evidence="2">
    <location>
        <position position="91"/>
    </location>
</feature>
<name>H3KCX0_9BURK</name>
<evidence type="ECO:0000256" key="1">
    <source>
        <dbReference type="SAM" id="SignalP"/>
    </source>
</evidence>
<dbReference type="EMBL" id="AFBQ01000066">
    <property type="protein sequence ID" value="EHY32047.1"/>
    <property type="molecule type" value="Genomic_DNA"/>
</dbReference>
<dbReference type="Proteomes" id="UP000004956">
    <property type="component" value="Unassembled WGS sequence"/>
</dbReference>
<dbReference type="AlphaFoldDB" id="H3KCX0"/>
<protein>
    <submittedName>
        <fullName evidence="2">Uncharacterized protein</fullName>
    </submittedName>
</protein>
<dbReference type="PROSITE" id="PS51257">
    <property type="entry name" value="PROKAR_LIPOPROTEIN"/>
    <property type="match status" value="1"/>
</dbReference>
<evidence type="ECO:0000313" key="3">
    <source>
        <dbReference type="Proteomes" id="UP000004956"/>
    </source>
</evidence>
<proteinExistence type="predicted"/>
<accession>H3KCX0</accession>
<organism evidence="2 3">
    <name type="scientific">Sutterella parvirubra YIT 11816</name>
    <dbReference type="NCBI Taxonomy" id="762967"/>
    <lineage>
        <taxon>Bacteria</taxon>
        <taxon>Pseudomonadati</taxon>
        <taxon>Pseudomonadota</taxon>
        <taxon>Betaproteobacteria</taxon>
        <taxon>Burkholderiales</taxon>
        <taxon>Sutterellaceae</taxon>
        <taxon>Sutterella</taxon>
    </lineage>
</organism>
<dbReference type="HOGENOM" id="CLU_2432370_0_0_4"/>
<gene>
    <name evidence="2" type="ORF">HMPREF9440_00573</name>
</gene>
<feature type="signal peptide" evidence="1">
    <location>
        <begin position="1"/>
        <end position="24"/>
    </location>
</feature>
<sequence>MKKLHRIALTSAMAALLLSGCASFWTSTDFTPYVGDDTVYFGRGGAMEVMEGVEVWKTGLPNRKYRIIGVINAESADGWQARKQLLTKVRS</sequence>